<evidence type="ECO:0000256" key="5">
    <source>
        <dbReference type="SAM" id="MobiDB-lite"/>
    </source>
</evidence>
<dbReference type="SUPFAM" id="SSF55424">
    <property type="entry name" value="FAD/NAD-linked reductases, dimerisation (C-terminal) domain"/>
    <property type="match status" value="1"/>
</dbReference>
<comment type="cofactor">
    <cofactor evidence="1">
        <name>FAD</name>
        <dbReference type="ChEBI" id="CHEBI:57692"/>
    </cofactor>
</comment>
<evidence type="ECO:0000313" key="9">
    <source>
        <dbReference type="Proteomes" id="UP001237595"/>
    </source>
</evidence>
<comment type="caution">
    <text evidence="8">The sequence shown here is derived from an EMBL/GenBank/DDBJ whole genome shotgun (WGS) entry which is preliminary data.</text>
</comment>
<dbReference type="EMBL" id="JASAOF010000009">
    <property type="protein sequence ID" value="MDI2030210.1"/>
    <property type="molecule type" value="Genomic_DNA"/>
</dbReference>
<proteinExistence type="predicted"/>
<feature type="region of interest" description="Disordered" evidence="5">
    <location>
        <begin position="402"/>
        <end position="421"/>
    </location>
</feature>
<sequence>MSAGVVIVGAGQAGAQLAMSLREMGHAGSVTVIGDEHHPPYHRPPLSKDFLDGGLAESELALRTEEYYRDRGIELVAGTAVTSIDRGRNEVLLSSGRVVAYAHLVLATGARNRQLPIADGGADNVHYLRTMEDARRVRHALERAQNVLIVGAGFIGLEFASAAARRGARVTVVEAAPRVLGRAVAEETSAYFAHRHAVEGSTVLCGCAVDEFRTDSRGRVTEVRIGDRVQPVDLVLVGIGVAPNSELAEEAGLVVNDGIVVDAQLVTSDPAISAIGDCARFPRAGAASIRLESVQNASDQARYAARRICRADEPIADYGEVPWFWSHQAGDKLQIAGLALPTDSAVFLGDPSSGRFSVCRFRDGFLSAVESVNSPGDHLSARKLFARGARVTEEQLRAPEFSLRSAAAGGTTQAQQERTSA</sequence>
<dbReference type="Pfam" id="PF14759">
    <property type="entry name" value="Reductase_C"/>
    <property type="match status" value="1"/>
</dbReference>
<dbReference type="Proteomes" id="UP001237595">
    <property type="component" value="Unassembled WGS sequence"/>
</dbReference>
<keyword evidence="2" id="KW-0285">Flavoprotein</keyword>
<dbReference type="Pfam" id="PF07992">
    <property type="entry name" value="Pyr_redox_2"/>
    <property type="match status" value="1"/>
</dbReference>
<protein>
    <submittedName>
        <fullName evidence="8">FAD-dependent oxidoreductase</fullName>
    </submittedName>
</protein>
<feature type="compositionally biased region" description="Low complexity" evidence="5">
    <location>
        <begin position="406"/>
        <end position="421"/>
    </location>
</feature>
<dbReference type="RefSeq" id="WP_281456520.1">
    <property type="nucleotide sequence ID" value="NZ_JASAOF010000009.1"/>
</dbReference>
<evidence type="ECO:0000256" key="2">
    <source>
        <dbReference type="ARBA" id="ARBA00022630"/>
    </source>
</evidence>
<dbReference type="InterPro" id="IPR036188">
    <property type="entry name" value="FAD/NAD-bd_sf"/>
</dbReference>
<name>A0ABT6PQU4_9PSEU</name>
<dbReference type="PANTHER" id="PTHR43557:SF2">
    <property type="entry name" value="RIESKE DOMAIN-CONTAINING PROTEIN-RELATED"/>
    <property type="match status" value="1"/>
</dbReference>
<evidence type="ECO:0000256" key="3">
    <source>
        <dbReference type="ARBA" id="ARBA00022827"/>
    </source>
</evidence>
<dbReference type="Gene3D" id="3.30.390.30">
    <property type="match status" value="1"/>
</dbReference>
<dbReference type="SUPFAM" id="SSF51905">
    <property type="entry name" value="FAD/NAD(P)-binding domain"/>
    <property type="match status" value="2"/>
</dbReference>
<evidence type="ECO:0000259" key="7">
    <source>
        <dbReference type="Pfam" id="PF14759"/>
    </source>
</evidence>
<evidence type="ECO:0000259" key="6">
    <source>
        <dbReference type="Pfam" id="PF07992"/>
    </source>
</evidence>
<reference evidence="8 9" key="1">
    <citation type="submission" date="2023-04" db="EMBL/GenBank/DDBJ databases">
        <title>Draft genome sequence of Saccharopolyspora sp. TS4A08 isolated from sweet potato rhizospheric soil.</title>
        <authorList>
            <person name="Suksaard P."/>
            <person name="Duangmal K."/>
        </authorList>
    </citation>
    <scope>NUCLEOTIDE SEQUENCE [LARGE SCALE GENOMIC DNA]</scope>
    <source>
        <strain evidence="8 9">TS4A08</strain>
    </source>
</reference>
<keyword evidence="4" id="KW-0560">Oxidoreductase</keyword>
<dbReference type="PRINTS" id="PR00368">
    <property type="entry name" value="FADPNR"/>
</dbReference>
<evidence type="ECO:0000256" key="4">
    <source>
        <dbReference type="ARBA" id="ARBA00023002"/>
    </source>
</evidence>
<dbReference type="PRINTS" id="PR00411">
    <property type="entry name" value="PNDRDTASEI"/>
</dbReference>
<feature type="domain" description="FAD/NAD(P)-binding" evidence="6">
    <location>
        <begin position="5"/>
        <end position="301"/>
    </location>
</feature>
<gene>
    <name evidence="8" type="ORF">QFW96_16395</name>
</gene>
<evidence type="ECO:0000313" key="8">
    <source>
        <dbReference type="EMBL" id="MDI2030210.1"/>
    </source>
</evidence>
<dbReference type="PANTHER" id="PTHR43557">
    <property type="entry name" value="APOPTOSIS-INDUCING FACTOR 1"/>
    <property type="match status" value="1"/>
</dbReference>
<keyword evidence="9" id="KW-1185">Reference proteome</keyword>
<organism evidence="8 9">
    <name type="scientific">Saccharopolyspora ipomoeae</name>
    <dbReference type="NCBI Taxonomy" id="3042027"/>
    <lineage>
        <taxon>Bacteria</taxon>
        <taxon>Bacillati</taxon>
        <taxon>Actinomycetota</taxon>
        <taxon>Actinomycetes</taxon>
        <taxon>Pseudonocardiales</taxon>
        <taxon>Pseudonocardiaceae</taxon>
        <taxon>Saccharopolyspora</taxon>
    </lineage>
</organism>
<dbReference type="InterPro" id="IPR016156">
    <property type="entry name" value="FAD/NAD-linked_Rdtase_dimer_sf"/>
</dbReference>
<feature type="domain" description="Reductase C-terminal" evidence="7">
    <location>
        <begin position="323"/>
        <end position="406"/>
    </location>
</feature>
<dbReference type="InterPro" id="IPR023753">
    <property type="entry name" value="FAD/NAD-binding_dom"/>
</dbReference>
<dbReference type="Gene3D" id="3.50.50.60">
    <property type="entry name" value="FAD/NAD(P)-binding domain"/>
    <property type="match status" value="2"/>
</dbReference>
<dbReference type="InterPro" id="IPR028202">
    <property type="entry name" value="Reductase_C"/>
</dbReference>
<keyword evidence="3" id="KW-0274">FAD</keyword>
<accession>A0ABT6PQU4</accession>
<dbReference type="InterPro" id="IPR050446">
    <property type="entry name" value="FAD-oxidoreductase/Apoptosis"/>
</dbReference>
<evidence type="ECO:0000256" key="1">
    <source>
        <dbReference type="ARBA" id="ARBA00001974"/>
    </source>
</evidence>